<feature type="region of interest" description="Disordered" evidence="1">
    <location>
        <begin position="474"/>
        <end position="649"/>
    </location>
</feature>
<feature type="region of interest" description="Disordered" evidence="1">
    <location>
        <begin position="192"/>
        <end position="235"/>
    </location>
</feature>
<dbReference type="EMBL" id="CYKH01000552">
    <property type="protein sequence ID" value="CUG06035.1"/>
    <property type="molecule type" value="Genomic_DNA"/>
</dbReference>
<feature type="compositionally biased region" description="Low complexity" evidence="1">
    <location>
        <begin position="96"/>
        <end position="112"/>
    </location>
</feature>
<feature type="compositionally biased region" description="Polar residues" evidence="1">
    <location>
        <begin position="693"/>
        <end position="704"/>
    </location>
</feature>
<proteinExistence type="predicted"/>
<feature type="compositionally biased region" description="Low complexity" evidence="1">
    <location>
        <begin position="30"/>
        <end position="39"/>
    </location>
</feature>
<feature type="compositionally biased region" description="Basic and acidic residues" evidence="1">
    <location>
        <begin position="77"/>
        <end position="87"/>
    </location>
</feature>
<accession>A0A0S4IW57</accession>
<feature type="compositionally biased region" description="Low complexity" evidence="1">
    <location>
        <begin position="705"/>
        <end position="716"/>
    </location>
</feature>
<evidence type="ECO:0000313" key="2">
    <source>
        <dbReference type="EMBL" id="CUG06035.1"/>
    </source>
</evidence>
<feature type="compositionally biased region" description="Low complexity" evidence="1">
    <location>
        <begin position="572"/>
        <end position="583"/>
    </location>
</feature>
<feature type="compositionally biased region" description="Polar residues" evidence="1">
    <location>
        <begin position="616"/>
        <end position="630"/>
    </location>
</feature>
<feature type="compositionally biased region" description="Low complexity" evidence="1">
    <location>
        <begin position="520"/>
        <end position="533"/>
    </location>
</feature>
<feature type="compositionally biased region" description="Basic residues" evidence="1">
    <location>
        <begin position="534"/>
        <end position="550"/>
    </location>
</feature>
<feature type="region of interest" description="Disordered" evidence="1">
    <location>
        <begin position="1"/>
        <end position="112"/>
    </location>
</feature>
<feature type="region of interest" description="Disordered" evidence="1">
    <location>
        <begin position="666"/>
        <end position="716"/>
    </location>
</feature>
<evidence type="ECO:0000313" key="3">
    <source>
        <dbReference type="Proteomes" id="UP000051952"/>
    </source>
</evidence>
<dbReference type="AlphaFoldDB" id="A0A0S4IW57"/>
<organism evidence="2 3">
    <name type="scientific">Bodo saltans</name>
    <name type="common">Flagellated protozoan</name>
    <dbReference type="NCBI Taxonomy" id="75058"/>
    <lineage>
        <taxon>Eukaryota</taxon>
        <taxon>Discoba</taxon>
        <taxon>Euglenozoa</taxon>
        <taxon>Kinetoplastea</taxon>
        <taxon>Metakinetoplastina</taxon>
        <taxon>Eubodonida</taxon>
        <taxon>Bodonidae</taxon>
        <taxon>Bodo</taxon>
    </lineage>
</organism>
<feature type="compositionally biased region" description="Polar residues" evidence="1">
    <location>
        <begin position="639"/>
        <end position="649"/>
    </location>
</feature>
<gene>
    <name evidence="2" type="ORF">BSAL_71515</name>
</gene>
<feature type="compositionally biased region" description="Basic and acidic residues" evidence="1">
    <location>
        <begin position="676"/>
        <end position="687"/>
    </location>
</feature>
<feature type="compositionally biased region" description="Basic and acidic residues" evidence="1">
    <location>
        <begin position="501"/>
        <end position="518"/>
    </location>
</feature>
<dbReference type="Proteomes" id="UP000051952">
    <property type="component" value="Unassembled WGS sequence"/>
</dbReference>
<evidence type="ECO:0000256" key="1">
    <source>
        <dbReference type="SAM" id="MobiDB-lite"/>
    </source>
</evidence>
<reference evidence="3" key="1">
    <citation type="submission" date="2015-09" db="EMBL/GenBank/DDBJ databases">
        <authorList>
            <consortium name="Pathogen Informatics"/>
        </authorList>
    </citation>
    <scope>NUCLEOTIDE SEQUENCE [LARGE SCALE GENOMIC DNA]</scope>
    <source>
        <strain evidence="3">Lake Konstanz</strain>
    </source>
</reference>
<dbReference type="VEuPathDB" id="TriTrypDB:BSAL_71515"/>
<feature type="compositionally biased region" description="Basic and acidic residues" evidence="1">
    <location>
        <begin position="1"/>
        <end position="11"/>
    </location>
</feature>
<sequence>MLQGRRGDASPHARQHTPPTPHLRHHHQPSRATAEASSPAAPPNQAVPPSSNNKKIVSPKRVVNAATSSSRAPAAVVEKRPRRNSDHHTKKPIHNSSMPHLQSSSSSPPTKTTTRIMRNEMTALTSSSFSSVPNHTTAGGVSTVSPGALTATTTALYRPTSTTLQHQQELLSITEKKLKALMAARKLRGHLNEHRGEGGSNGGVVDDGHAMMPSRQKGSSSDVAEGNAMTGHHQHLPVVSPEEQALMRELERLQNPWKVFLEEGSRSSAGARDVDRHVTSAGAVGRERGFARISQLHLLTPTTDGLEHFDVGHHNQRAQFTAATAADQTPLTSWQEYHDSYHLHSTEDLHQLSLEMDHLWRSHGVYEHFTLKDAAELAGNAHSIREAAARVAIGVKTKRDSAVEVLLEPSLQLDEHQEVAMNSPLHVPTTNHHEILWPSEEMSAVMGNNHPGKIRRVLVENDVNDEFGDANLTRDAASVEDSDDHTLGTTNVYLGGGGEQQLRRSDPLHSDSGDRGDDVTTSSRSSPASNSSTTHHHVQGKSTHNHRAHKATSSYATAFKRQAKEHRQVHLAAASAASSGRSSTHQRLSGVDSANTARWAVRSHHQTSNDEHQKAQQHLTAHRQGNTGNNLRPAHHRGNSSTPTPKRNSTFVNTFVAATNELFVSTTYGDGGNSHSETHRIHDRTSRDPPPQLFSSPPNRSNATSSSVIQSQQQQNSLTQQFFAFSPIYAARTPERPPRYDTEFSPSHNGAAGQWVSEYVAIRLKHLAHD</sequence>
<name>A0A0S4IW57_BODSA</name>
<keyword evidence="3" id="KW-1185">Reference proteome</keyword>
<protein>
    <submittedName>
        <fullName evidence="2">Uncharacterized protein</fullName>
    </submittedName>
</protein>